<comment type="caution">
    <text evidence="2">The sequence shown here is derived from an EMBL/GenBank/DDBJ whole genome shotgun (WGS) entry which is preliminary data.</text>
</comment>
<evidence type="ECO:0000256" key="1">
    <source>
        <dbReference type="SAM" id="Phobius"/>
    </source>
</evidence>
<keyword evidence="1" id="KW-0472">Membrane</keyword>
<proteinExistence type="predicted"/>
<dbReference type="Proteomes" id="UP001174677">
    <property type="component" value="Chromosome 2"/>
</dbReference>
<keyword evidence="1" id="KW-0812">Transmembrane</keyword>
<dbReference type="EMBL" id="JARPOI010000002">
    <property type="protein sequence ID" value="KAJ9188019.1"/>
    <property type="molecule type" value="Genomic_DNA"/>
</dbReference>
<feature type="transmembrane region" description="Helical" evidence="1">
    <location>
        <begin position="6"/>
        <end position="25"/>
    </location>
</feature>
<evidence type="ECO:0000313" key="3">
    <source>
        <dbReference type="Proteomes" id="UP001174677"/>
    </source>
</evidence>
<reference evidence="2" key="1">
    <citation type="journal article" date="2023" name="Plant Biotechnol. J.">
        <title>Chromosome-level wild Hevea brasiliensis genome provides new tools for genomic-assisted breeding and valuable loci to elevate rubber yield.</title>
        <authorList>
            <person name="Cheng H."/>
            <person name="Song X."/>
            <person name="Hu Y."/>
            <person name="Wu T."/>
            <person name="Yang Q."/>
            <person name="An Z."/>
            <person name="Feng S."/>
            <person name="Deng Z."/>
            <person name="Wu W."/>
            <person name="Zeng X."/>
            <person name="Tu M."/>
            <person name="Wang X."/>
            <person name="Huang H."/>
        </authorList>
    </citation>
    <scope>NUCLEOTIDE SEQUENCE</scope>
    <source>
        <strain evidence="2">MT/VB/25A 57/8</strain>
    </source>
</reference>
<evidence type="ECO:0000313" key="2">
    <source>
        <dbReference type="EMBL" id="KAJ9188019.1"/>
    </source>
</evidence>
<keyword evidence="1" id="KW-1133">Transmembrane helix</keyword>
<gene>
    <name evidence="2" type="ORF">P3X46_003420</name>
</gene>
<organism evidence="2 3">
    <name type="scientific">Hevea brasiliensis</name>
    <name type="common">Para rubber tree</name>
    <name type="synonym">Siphonia brasiliensis</name>
    <dbReference type="NCBI Taxonomy" id="3981"/>
    <lineage>
        <taxon>Eukaryota</taxon>
        <taxon>Viridiplantae</taxon>
        <taxon>Streptophyta</taxon>
        <taxon>Embryophyta</taxon>
        <taxon>Tracheophyta</taxon>
        <taxon>Spermatophyta</taxon>
        <taxon>Magnoliopsida</taxon>
        <taxon>eudicotyledons</taxon>
        <taxon>Gunneridae</taxon>
        <taxon>Pentapetalae</taxon>
        <taxon>rosids</taxon>
        <taxon>fabids</taxon>
        <taxon>Malpighiales</taxon>
        <taxon>Euphorbiaceae</taxon>
        <taxon>Crotonoideae</taxon>
        <taxon>Micrandreae</taxon>
        <taxon>Hevea</taxon>
    </lineage>
</organism>
<accession>A0ABQ9NB10</accession>
<sequence>MNPFINFYLIGITIKLSITYIIFIPQVPKEKDRFMYFELLISRSFKIIYHICCLSNCRSSSDHLIFIHPNPDPVTPEVPSHRCSTLITIASTFLFSFFMVAAAESPSAPRSSGHESLKAKNIYI</sequence>
<protein>
    <submittedName>
        <fullName evidence="2">Uncharacterized protein</fullName>
    </submittedName>
</protein>
<keyword evidence="3" id="KW-1185">Reference proteome</keyword>
<name>A0ABQ9NB10_HEVBR</name>